<evidence type="ECO:0000313" key="1">
    <source>
        <dbReference type="EMBL" id="KKL73472.1"/>
    </source>
</evidence>
<proteinExistence type="predicted"/>
<accession>A0A0F9HEF9</accession>
<protein>
    <recommendedName>
        <fullName evidence="2">DUF968 domain-containing protein</fullName>
    </recommendedName>
</protein>
<dbReference type="AlphaFoldDB" id="A0A0F9HEF9"/>
<dbReference type="InterPro" id="IPR010373">
    <property type="entry name" value="DUF968"/>
</dbReference>
<name>A0A0F9HEF9_9ZZZZ</name>
<reference evidence="1" key="1">
    <citation type="journal article" date="2015" name="Nature">
        <title>Complex archaea that bridge the gap between prokaryotes and eukaryotes.</title>
        <authorList>
            <person name="Spang A."/>
            <person name="Saw J.H."/>
            <person name="Jorgensen S.L."/>
            <person name="Zaremba-Niedzwiedzka K."/>
            <person name="Martijn J."/>
            <person name="Lind A.E."/>
            <person name="van Eijk R."/>
            <person name="Schleper C."/>
            <person name="Guy L."/>
            <person name="Ettema T.J."/>
        </authorList>
    </citation>
    <scope>NUCLEOTIDE SEQUENCE</scope>
</reference>
<organism evidence="1">
    <name type="scientific">marine sediment metagenome</name>
    <dbReference type="NCBI Taxonomy" id="412755"/>
    <lineage>
        <taxon>unclassified sequences</taxon>
        <taxon>metagenomes</taxon>
        <taxon>ecological metagenomes</taxon>
    </lineage>
</organism>
<dbReference type="EMBL" id="LAZR01024947">
    <property type="protein sequence ID" value="KKL73472.1"/>
    <property type="molecule type" value="Genomic_DNA"/>
</dbReference>
<dbReference type="Gene3D" id="3.30.40.190">
    <property type="match status" value="1"/>
</dbReference>
<evidence type="ECO:0008006" key="2">
    <source>
        <dbReference type="Google" id="ProtNLM"/>
    </source>
</evidence>
<sequence length="102" mass="11342">MINLRPLRLRSKPHLKFVAEQPCMICFAIPCQAHHLLTVQPKGRGLKAGDQWAVPLCSDHHRALHDNGNERAWFSSAGNWAFAMKAMELAKASPCAKVRGTV</sequence>
<dbReference type="Pfam" id="PF06147">
    <property type="entry name" value="DUF968"/>
    <property type="match status" value="1"/>
</dbReference>
<gene>
    <name evidence="1" type="ORF">LCGC14_2074540</name>
</gene>
<comment type="caution">
    <text evidence="1">The sequence shown here is derived from an EMBL/GenBank/DDBJ whole genome shotgun (WGS) entry which is preliminary data.</text>
</comment>